<accession>A0A1I2UPZ8</accession>
<evidence type="ECO:0000313" key="1">
    <source>
        <dbReference type="EMBL" id="SFG79183.1"/>
    </source>
</evidence>
<protein>
    <submittedName>
        <fullName evidence="1">Uncharacterized protein</fullName>
    </submittedName>
</protein>
<gene>
    <name evidence="1" type="ORF">SAMN05660282_01964</name>
</gene>
<name>A0A1I2UPZ8_9CORY</name>
<reference evidence="1 2" key="1">
    <citation type="submission" date="2016-10" db="EMBL/GenBank/DDBJ databases">
        <authorList>
            <person name="de Groot N.N."/>
        </authorList>
    </citation>
    <scope>NUCLEOTIDE SEQUENCE [LARGE SCALE GENOMIC DNA]</scope>
    <source>
        <strain>J11</strain>
        <strain evidence="2">PG 39</strain>
    </source>
</reference>
<dbReference type="AlphaFoldDB" id="A0A1I2UPZ8"/>
<dbReference type="EMBL" id="FOPJ01000015">
    <property type="protein sequence ID" value="SFG79183.1"/>
    <property type="molecule type" value="Genomic_DNA"/>
</dbReference>
<keyword evidence="2" id="KW-1185">Reference proteome</keyword>
<dbReference type="Proteomes" id="UP000199065">
    <property type="component" value="Unassembled WGS sequence"/>
</dbReference>
<dbReference type="STRING" id="185761.SAMN05660282_01964"/>
<sequence>MAFGGFVLRGVKILFYSRRSCYQGVAEPREAADVYGVCGVGVRGSGEALLEIVMKKVIARPV</sequence>
<evidence type="ECO:0000313" key="2">
    <source>
        <dbReference type="Proteomes" id="UP000199065"/>
    </source>
</evidence>
<organism evidence="1 2">
    <name type="scientific">Corynebacterium spheniscorum</name>
    <dbReference type="NCBI Taxonomy" id="185761"/>
    <lineage>
        <taxon>Bacteria</taxon>
        <taxon>Bacillati</taxon>
        <taxon>Actinomycetota</taxon>
        <taxon>Actinomycetes</taxon>
        <taxon>Mycobacteriales</taxon>
        <taxon>Corynebacteriaceae</taxon>
        <taxon>Corynebacterium</taxon>
    </lineage>
</organism>
<proteinExistence type="predicted"/>